<comment type="caution">
    <text evidence="1">The sequence shown here is derived from an EMBL/GenBank/DDBJ whole genome shotgun (WGS) entry which is preliminary data.</text>
</comment>
<gene>
    <name evidence="1" type="ORF">K3G42_002874</name>
</gene>
<sequence>MLTAEVGCPLVGTSVFQQCGREVRQSRGVQEPAEETAVVEAVVLGGRNINLKTVPEETGFAEPQPSSRARADRAGMEIRGFWWVMLLLLLLDRQSSGTWSIPRQAPALRPVDGIVGGSVSLPAIIPAGKTMTKIEWEFRHESGPPVVIADFTNGNLERPNPSDRFLQRLEKASETTLRIKGLEKEDSGNYTAHVRFENAEVQPQAFLLKVTGEKSPQSLCCEQ</sequence>
<accession>A0ACB8G6S2</accession>
<evidence type="ECO:0000313" key="1">
    <source>
        <dbReference type="EMBL" id="KAH8015349.1"/>
    </source>
</evidence>
<protein>
    <submittedName>
        <fullName evidence="1">Uncharacterized protein</fullName>
    </submittedName>
</protein>
<organism evidence="1 2">
    <name type="scientific">Sphaerodactylus townsendi</name>
    <dbReference type="NCBI Taxonomy" id="933632"/>
    <lineage>
        <taxon>Eukaryota</taxon>
        <taxon>Metazoa</taxon>
        <taxon>Chordata</taxon>
        <taxon>Craniata</taxon>
        <taxon>Vertebrata</taxon>
        <taxon>Euteleostomi</taxon>
        <taxon>Lepidosauria</taxon>
        <taxon>Squamata</taxon>
        <taxon>Bifurcata</taxon>
        <taxon>Gekkota</taxon>
        <taxon>Sphaerodactylidae</taxon>
        <taxon>Sphaerodactylus</taxon>
    </lineage>
</organism>
<proteinExistence type="predicted"/>
<dbReference type="EMBL" id="CM037614">
    <property type="protein sequence ID" value="KAH8015349.1"/>
    <property type="molecule type" value="Genomic_DNA"/>
</dbReference>
<reference evidence="1" key="1">
    <citation type="submission" date="2021-08" db="EMBL/GenBank/DDBJ databases">
        <title>The first chromosome-level gecko genome reveals the dynamic sex chromosomes of Neotropical dwarf geckos (Sphaerodactylidae: Sphaerodactylus).</title>
        <authorList>
            <person name="Pinto B.J."/>
            <person name="Keating S.E."/>
            <person name="Gamble T."/>
        </authorList>
    </citation>
    <scope>NUCLEOTIDE SEQUENCE</scope>
    <source>
        <strain evidence="1">TG3544</strain>
    </source>
</reference>
<dbReference type="Proteomes" id="UP000827872">
    <property type="component" value="Linkage Group LG01"/>
</dbReference>
<keyword evidence="2" id="KW-1185">Reference proteome</keyword>
<name>A0ACB8G6S2_9SAUR</name>
<evidence type="ECO:0000313" key="2">
    <source>
        <dbReference type="Proteomes" id="UP000827872"/>
    </source>
</evidence>